<dbReference type="EC" id="1.14.13.225" evidence="4"/>
<keyword evidence="14" id="KW-0009">Actin-binding</keyword>
<protein>
    <recommendedName>
        <fullName evidence="4">F-actin monooxygenase</fullName>
        <ecNumber evidence="4">1.14.13.225</ecNumber>
    </recommendedName>
</protein>
<dbReference type="Gene3D" id="1.10.418.10">
    <property type="entry name" value="Calponin-like domain"/>
    <property type="match status" value="1"/>
</dbReference>
<dbReference type="GO" id="GO:0120501">
    <property type="term" value="F:F-actin monooxygenase activity"/>
    <property type="evidence" value="ECO:0007669"/>
    <property type="project" value="UniProtKB-EC"/>
</dbReference>
<dbReference type="AlphaFoldDB" id="A0AAD9QM61"/>
<comment type="subcellular location">
    <subcellularLocation>
        <location evidence="2">Cytoplasm</location>
    </subcellularLocation>
</comment>
<dbReference type="SUPFAM" id="SSF51905">
    <property type="entry name" value="FAD/NAD(P)-binding domain"/>
    <property type="match status" value="1"/>
</dbReference>
<dbReference type="GO" id="GO:0046872">
    <property type="term" value="F:metal ion binding"/>
    <property type="evidence" value="ECO:0007669"/>
    <property type="project" value="UniProtKB-KW"/>
</dbReference>
<evidence type="ECO:0000256" key="10">
    <source>
        <dbReference type="ARBA" id="ARBA00022857"/>
    </source>
</evidence>
<keyword evidence="13" id="KW-0440">LIM domain</keyword>
<keyword evidence="7" id="KW-0479">Metal-binding</keyword>
<keyword evidence="12" id="KW-0503">Monooxygenase</keyword>
<dbReference type="InterPro" id="IPR036872">
    <property type="entry name" value="CH_dom_sf"/>
</dbReference>
<dbReference type="EMBL" id="JARQWQ010000024">
    <property type="protein sequence ID" value="KAK2563798.1"/>
    <property type="molecule type" value="Genomic_DNA"/>
</dbReference>
<dbReference type="PANTHER" id="PTHR23167:SF54">
    <property type="entry name" value="[F-ACTIN]-MONOOXYGENASE MICAL"/>
    <property type="match status" value="1"/>
</dbReference>
<feature type="domain" description="Calponin-homology (CH)" evidence="16">
    <location>
        <begin position="504"/>
        <end position="607"/>
    </location>
</feature>
<accession>A0AAD9QM61</accession>
<reference evidence="17" key="2">
    <citation type="journal article" date="2023" name="Science">
        <title>Genomic signatures of disease resistance in endangered staghorn corals.</title>
        <authorList>
            <person name="Vollmer S.V."/>
            <person name="Selwyn J.D."/>
            <person name="Despard B.A."/>
            <person name="Roesel C.L."/>
        </authorList>
    </citation>
    <scope>NUCLEOTIDE SEQUENCE</scope>
    <source>
        <strain evidence="17">K2</strain>
    </source>
</reference>
<dbReference type="SMART" id="SM00033">
    <property type="entry name" value="CH"/>
    <property type="match status" value="1"/>
</dbReference>
<comment type="similarity">
    <text evidence="3">Belongs to the Mical family.</text>
</comment>
<dbReference type="InterPro" id="IPR057494">
    <property type="entry name" value="Rossman_Mical"/>
</dbReference>
<evidence type="ECO:0000256" key="12">
    <source>
        <dbReference type="ARBA" id="ARBA00023033"/>
    </source>
</evidence>
<evidence type="ECO:0000256" key="1">
    <source>
        <dbReference type="ARBA" id="ARBA00001974"/>
    </source>
</evidence>
<proteinExistence type="inferred from homology"/>
<keyword evidence="6" id="KW-0285">Flavoprotein</keyword>
<comment type="catalytic activity">
    <reaction evidence="15">
        <text>L-methionyl-[F-actin] + NADPH + O2 + H(+) = L-methionyl-(R)-S-oxide-[F-actin] + NADP(+) + H2O</text>
        <dbReference type="Rhea" id="RHEA:51308"/>
        <dbReference type="Rhea" id="RHEA-COMP:12953"/>
        <dbReference type="Rhea" id="RHEA-COMP:12956"/>
        <dbReference type="ChEBI" id="CHEBI:15377"/>
        <dbReference type="ChEBI" id="CHEBI:15378"/>
        <dbReference type="ChEBI" id="CHEBI:15379"/>
        <dbReference type="ChEBI" id="CHEBI:16044"/>
        <dbReference type="ChEBI" id="CHEBI:45764"/>
        <dbReference type="ChEBI" id="CHEBI:57783"/>
        <dbReference type="ChEBI" id="CHEBI:58349"/>
        <dbReference type="EC" id="1.14.13.225"/>
    </reaction>
</comment>
<evidence type="ECO:0000256" key="4">
    <source>
        <dbReference type="ARBA" id="ARBA00012709"/>
    </source>
</evidence>
<reference evidence="17" key="1">
    <citation type="journal article" date="2023" name="G3 (Bethesda)">
        <title>Whole genome assembly and annotation of the endangered Caribbean coral Acropora cervicornis.</title>
        <authorList>
            <person name="Selwyn J.D."/>
            <person name="Vollmer S.V."/>
        </authorList>
    </citation>
    <scope>NUCLEOTIDE SEQUENCE</scope>
    <source>
        <strain evidence="17">K2</strain>
    </source>
</reference>
<organism evidence="17 18">
    <name type="scientific">Acropora cervicornis</name>
    <name type="common">Staghorn coral</name>
    <dbReference type="NCBI Taxonomy" id="6130"/>
    <lineage>
        <taxon>Eukaryota</taxon>
        <taxon>Metazoa</taxon>
        <taxon>Cnidaria</taxon>
        <taxon>Anthozoa</taxon>
        <taxon>Hexacorallia</taxon>
        <taxon>Scleractinia</taxon>
        <taxon>Astrocoeniina</taxon>
        <taxon>Acroporidae</taxon>
        <taxon>Acropora</taxon>
    </lineage>
</organism>
<evidence type="ECO:0000256" key="6">
    <source>
        <dbReference type="ARBA" id="ARBA00022630"/>
    </source>
</evidence>
<dbReference type="InterPro" id="IPR001715">
    <property type="entry name" value="CH_dom"/>
</dbReference>
<keyword evidence="18" id="KW-1185">Reference proteome</keyword>
<evidence type="ECO:0000256" key="7">
    <source>
        <dbReference type="ARBA" id="ARBA00022723"/>
    </source>
</evidence>
<dbReference type="PANTHER" id="PTHR23167">
    <property type="entry name" value="CALPONIN HOMOLOGY DOMAIN-CONTAINING PROTEIN DDB_G0272472-RELATED"/>
    <property type="match status" value="1"/>
</dbReference>
<keyword evidence="10" id="KW-0521">NADP</keyword>
<dbReference type="InterPro" id="IPR036188">
    <property type="entry name" value="FAD/NAD-bd_sf"/>
</dbReference>
<evidence type="ECO:0000256" key="5">
    <source>
        <dbReference type="ARBA" id="ARBA00022490"/>
    </source>
</evidence>
<gene>
    <name evidence="17" type="ORF">P5673_012802</name>
</gene>
<evidence type="ECO:0000256" key="13">
    <source>
        <dbReference type="ARBA" id="ARBA00023038"/>
    </source>
</evidence>
<dbReference type="GO" id="GO:0005737">
    <property type="term" value="C:cytoplasm"/>
    <property type="evidence" value="ECO:0007669"/>
    <property type="project" value="UniProtKB-SubCell"/>
</dbReference>
<dbReference type="Gene3D" id="3.50.50.60">
    <property type="entry name" value="FAD/NAD(P)-binding domain"/>
    <property type="match status" value="1"/>
</dbReference>
<dbReference type="Proteomes" id="UP001249851">
    <property type="component" value="Unassembled WGS sequence"/>
</dbReference>
<evidence type="ECO:0000256" key="3">
    <source>
        <dbReference type="ARBA" id="ARBA00008223"/>
    </source>
</evidence>
<evidence type="ECO:0000256" key="15">
    <source>
        <dbReference type="ARBA" id="ARBA00049522"/>
    </source>
</evidence>
<keyword evidence="5" id="KW-0963">Cytoplasm</keyword>
<dbReference type="GO" id="GO:0003779">
    <property type="term" value="F:actin binding"/>
    <property type="evidence" value="ECO:0007669"/>
    <property type="project" value="UniProtKB-KW"/>
</dbReference>
<keyword evidence="11" id="KW-0560">Oxidoreductase</keyword>
<dbReference type="Pfam" id="PF00307">
    <property type="entry name" value="CH"/>
    <property type="match status" value="1"/>
</dbReference>
<dbReference type="PROSITE" id="PS50021">
    <property type="entry name" value="CH"/>
    <property type="match status" value="1"/>
</dbReference>
<dbReference type="Pfam" id="PF25413">
    <property type="entry name" value="Rossman_Mical"/>
    <property type="match status" value="1"/>
</dbReference>
<evidence type="ECO:0000256" key="14">
    <source>
        <dbReference type="ARBA" id="ARBA00023203"/>
    </source>
</evidence>
<comment type="caution">
    <text evidence="17">The sequence shown here is derived from an EMBL/GenBank/DDBJ whole genome shotgun (WGS) entry which is preliminary data.</text>
</comment>
<dbReference type="InterPro" id="IPR050540">
    <property type="entry name" value="F-actin_Monoox_Mical"/>
</dbReference>
<sequence>MDEEDGYFNEEICTLTPDELFDAFLQSCDLPETIDVFRKLCSSVQVNPRNHKTLYVSLKAKLTSWKCKSLWTKLDKRFEHKDYKNRPCSKNKVLIIGAGPCGLRIAIESALLGAYVVVIEKRDRFSRNNVLHLWPFLIVDLKNLGAKKFFGQFCAGSIDHISIRRLQLILLKVSLLLGVQVYPKCGFCSIVEPTDGHGWRGTFDPPSHHLNKFDFDIIVGADGRRSALKGFKGKEFRGKLAIGITVNFMNRNTKEEARVEEISGVAFIFNQQFFQDLKDSTGIDLENIVYYKDETHYFVMCAKKKSLLQKGVIKKDFQDAYDLLQTSNVNHDKLLSYAREAANFATSSQLPHLDFALNHYRKEDVAMFDFTSLYQAENAAKIYERKGHRLLALVVGDSLLEPFWPTGTGCARGFLGCFDAAWAMRAWGLGREPLDILTERDSIYRLLAQTTPENISKNFEEFGINPVTRYPNLNKSCVSQNRVKHLFDNKDGPIDQPDGPEPMDISKELSAVEGGEQTKKYKNVKINDMSTSWKNGLGFCAIIHHYRPDLIDFSSLSPKEHLANLQLAFNVAEEHLGIPPQMSASEMAAKVVPDTLMILRMVRRTFMQNHTNSDQSLHCPSYHY</sequence>
<evidence type="ECO:0000256" key="11">
    <source>
        <dbReference type="ARBA" id="ARBA00023002"/>
    </source>
</evidence>
<dbReference type="FunFam" id="3.50.50.60:FF:000004">
    <property type="entry name" value="protein-methionine sulfoxide oxidase MICAL2 isoform X1"/>
    <property type="match status" value="1"/>
</dbReference>
<keyword evidence="9" id="KW-0862">Zinc</keyword>
<evidence type="ECO:0000256" key="9">
    <source>
        <dbReference type="ARBA" id="ARBA00022833"/>
    </source>
</evidence>
<keyword evidence="8" id="KW-0274">FAD</keyword>
<evidence type="ECO:0000313" key="17">
    <source>
        <dbReference type="EMBL" id="KAK2563798.1"/>
    </source>
</evidence>
<evidence type="ECO:0000259" key="16">
    <source>
        <dbReference type="PROSITE" id="PS50021"/>
    </source>
</evidence>
<name>A0AAD9QM61_ACRCE</name>
<comment type="cofactor">
    <cofactor evidence="1">
        <name>FAD</name>
        <dbReference type="ChEBI" id="CHEBI:57692"/>
    </cofactor>
</comment>
<evidence type="ECO:0000256" key="8">
    <source>
        <dbReference type="ARBA" id="ARBA00022827"/>
    </source>
</evidence>
<evidence type="ECO:0000313" key="18">
    <source>
        <dbReference type="Proteomes" id="UP001249851"/>
    </source>
</evidence>
<dbReference type="SUPFAM" id="SSF47576">
    <property type="entry name" value="Calponin-homology domain, CH-domain"/>
    <property type="match status" value="1"/>
</dbReference>
<evidence type="ECO:0000256" key="2">
    <source>
        <dbReference type="ARBA" id="ARBA00004496"/>
    </source>
</evidence>